<name>A0A2S7TZ33_9BACT</name>
<organism evidence="1 2">
    <name type="scientific">Rubritalea profundi</name>
    <dbReference type="NCBI Taxonomy" id="1658618"/>
    <lineage>
        <taxon>Bacteria</taxon>
        <taxon>Pseudomonadati</taxon>
        <taxon>Verrucomicrobiota</taxon>
        <taxon>Verrucomicrobiia</taxon>
        <taxon>Verrucomicrobiales</taxon>
        <taxon>Rubritaleaceae</taxon>
        <taxon>Rubritalea</taxon>
    </lineage>
</organism>
<protein>
    <submittedName>
        <fullName evidence="1">Uncharacterized protein</fullName>
    </submittedName>
</protein>
<sequence length="69" mass="7874">MRWAATIGNPRSRRLCFESLAKHIFPKKKQSDSVSFDFDAWSVGHPELAAELRLELIRKNNDKGGSDDE</sequence>
<evidence type="ECO:0000313" key="1">
    <source>
        <dbReference type="EMBL" id="PQJ27384.1"/>
    </source>
</evidence>
<dbReference type="EMBL" id="MQWA01000001">
    <property type="protein sequence ID" value="PQJ27384.1"/>
    <property type="molecule type" value="Genomic_DNA"/>
</dbReference>
<comment type="caution">
    <text evidence="1">The sequence shown here is derived from an EMBL/GenBank/DDBJ whole genome shotgun (WGS) entry which is preliminary data.</text>
</comment>
<accession>A0A2S7TZ33</accession>
<dbReference type="Proteomes" id="UP000239907">
    <property type="component" value="Unassembled WGS sequence"/>
</dbReference>
<keyword evidence="2" id="KW-1185">Reference proteome</keyword>
<proteinExistence type="predicted"/>
<evidence type="ECO:0000313" key="2">
    <source>
        <dbReference type="Proteomes" id="UP000239907"/>
    </source>
</evidence>
<reference evidence="1 2" key="1">
    <citation type="submission" date="2016-12" db="EMBL/GenBank/DDBJ databases">
        <title>Study of bacterial adaptation to deep sea.</title>
        <authorList>
            <person name="Song J."/>
            <person name="Yoshizawa S."/>
            <person name="Kogure K."/>
        </authorList>
    </citation>
    <scope>NUCLEOTIDE SEQUENCE [LARGE SCALE GENOMIC DNA]</scope>
    <source>
        <strain evidence="1 2">SAORIC-165</strain>
    </source>
</reference>
<dbReference type="AlphaFoldDB" id="A0A2S7TZ33"/>
<gene>
    <name evidence="1" type="ORF">BSZ32_01980</name>
</gene>